<dbReference type="RefSeq" id="WP_253567524.1">
    <property type="nucleotide sequence ID" value="NZ_JAMZEK010000003.1"/>
</dbReference>
<organism evidence="1 2">
    <name type="scientific">Dyella lutea</name>
    <dbReference type="NCBI Taxonomy" id="2950441"/>
    <lineage>
        <taxon>Bacteria</taxon>
        <taxon>Pseudomonadati</taxon>
        <taxon>Pseudomonadota</taxon>
        <taxon>Gammaproteobacteria</taxon>
        <taxon>Lysobacterales</taxon>
        <taxon>Rhodanobacteraceae</taxon>
        <taxon>Dyella</taxon>
    </lineage>
</organism>
<evidence type="ECO:0000313" key="2">
    <source>
        <dbReference type="Proteomes" id="UP001204615"/>
    </source>
</evidence>
<proteinExistence type="predicted"/>
<keyword evidence="2" id="KW-1185">Reference proteome</keyword>
<accession>A0ABT1FCV9</accession>
<evidence type="ECO:0000313" key="1">
    <source>
        <dbReference type="EMBL" id="MCP1375211.1"/>
    </source>
</evidence>
<dbReference type="Proteomes" id="UP001204615">
    <property type="component" value="Unassembled WGS sequence"/>
</dbReference>
<reference evidence="1 2" key="1">
    <citation type="submission" date="2022-06" db="EMBL/GenBank/DDBJ databases">
        <title>Dyella sp. Sa strain:Sa Genome sequencing.</title>
        <authorList>
            <person name="Park S."/>
        </authorList>
    </citation>
    <scope>NUCLEOTIDE SEQUENCE [LARGE SCALE GENOMIC DNA]</scope>
    <source>
        <strain evidence="1 2">Sa</strain>
    </source>
</reference>
<gene>
    <name evidence="1" type="ORF">NC595_14265</name>
</gene>
<name>A0ABT1FCV9_9GAMM</name>
<protein>
    <submittedName>
        <fullName evidence="1">Uncharacterized protein</fullName>
    </submittedName>
</protein>
<dbReference type="EMBL" id="JAMZEK010000003">
    <property type="protein sequence ID" value="MCP1375211.1"/>
    <property type="molecule type" value="Genomic_DNA"/>
</dbReference>
<comment type="caution">
    <text evidence="1">The sequence shown here is derived from an EMBL/GenBank/DDBJ whole genome shotgun (WGS) entry which is preliminary data.</text>
</comment>
<sequence>MLASLDGPFAFFTTDTPVRAVSRHAVYGQKIIRDKAVVATFDGGPADIANRDGLAAVVNASGSVSHLSISAWTATATST</sequence>